<gene>
    <name evidence="1" type="ORF">B0H15DRAFT_955624</name>
</gene>
<comment type="caution">
    <text evidence="1">The sequence shown here is derived from an EMBL/GenBank/DDBJ whole genome shotgun (WGS) entry which is preliminary data.</text>
</comment>
<evidence type="ECO:0000313" key="2">
    <source>
        <dbReference type="Proteomes" id="UP001222325"/>
    </source>
</evidence>
<organism evidence="1 2">
    <name type="scientific">Mycena belliarum</name>
    <dbReference type="NCBI Taxonomy" id="1033014"/>
    <lineage>
        <taxon>Eukaryota</taxon>
        <taxon>Fungi</taxon>
        <taxon>Dikarya</taxon>
        <taxon>Basidiomycota</taxon>
        <taxon>Agaricomycotina</taxon>
        <taxon>Agaricomycetes</taxon>
        <taxon>Agaricomycetidae</taxon>
        <taxon>Agaricales</taxon>
        <taxon>Marasmiineae</taxon>
        <taxon>Mycenaceae</taxon>
        <taxon>Mycena</taxon>
    </lineage>
</organism>
<accession>A0AAD6TSS0</accession>
<reference evidence="1" key="1">
    <citation type="submission" date="2023-03" db="EMBL/GenBank/DDBJ databases">
        <title>Massive genome expansion in bonnet fungi (Mycena s.s.) driven by repeated elements and novel gene families across ecological guilds.</title>
        <authorList>
            <consortium name="Lawrence Berkeley National Laboratory"/>
            <person name="Harder C.B."/>
            <person name="Miyauchi S."/>
            <person name="Viragh M."/>
            <person name="Kuo A."/>
            <person name="Thoen E."/>
            <person name="Andreopoulos B."/>
            <person name="Lu D."/>
            <person name="Skrede I."/>
            <person name="Drula E."/>
            <person name="Henrissat B."/>
            <person name="Morin E."/>
            <person name="Kohler A."/>
            <person name="Barry K."/>
            <person name="LaButti K."/>
            <person name="Morin E."/>
            <person name="Salamov A."/>
            <person name="Lipzen A."/>
            <person name="Mereny Z."/>
            <person name="Hegedus B."/>
            <person name="Baldrian P."/>
            <person name="Stursova M."/>
            <person name="Weitz H."/>
            <person name="Taylor A."/>
            <person name="Grigoriev I.V."/>
            <person name="Nagy L.G."/>
            <person name="Martin F."/>
            <person name="Kauserud H."/>
        </authorList>
    </citation>
    <scope>NUCLEOTIDE SEQUENCE</scope>
    <source>
        <strain evidence="1">CBHHK173m</strain>
    </source>
</reference>
<evidence type="ECO:0000313" key="1">
    <source>
        <dbReference type="EMBL" id="KAJ7076458.1"/>
    </source>
</evidence>
<dbReference type="EMBL" id="JARJCN010000081">
    <property type="protein sequence ID" value="KAJ7076458.1"/>
    <property type="molecule type" value="Genomic_DNA"/>
</dbReference>
<sequence>MASHMAGYIDEDEMYWLERRLPQGSSLRLLVIDYGQSGNASEPMDVSDDKQLMLKTEIPAELLYSHPSTSCKIQKTTTSKSSRCLDLEEPIFETGVQFITSLQIGDTAFFALTSSSDCGRLNTVVGLSQLYPYVFHSVKFWRNPTNDGLAYSILTRTKCWPRYHIIDFVLSRRYNSHRWKQ</sequence>
<dbReference type="Proteomes" id="UP001222325">
    <property type="component" value="Unassembled WGS sequence"/>
</dbReference>
<dbReference type="AlphaFoldDB" id="A0AAD6TSS0"/>
<proteinExistence type="predicted"/>
<keyword evidence="2" id="KW-1185">Reference proteome</keyword>
<name>A0AAD6TSS0_9AGAR</name>
<protein>
    <submittedName>
        <fullName evidence="1">Uncharacterized protein</fullName>
    </submittedName>
</protein>